<reference evidence="3" key="1">
    <citation type="journal article" date="2019" name="Int. J. Syst. Evol. Microbiol.">
        <title>The Global Catalogue of Microorganisms (GCM) 10K type strain sequencing project: providing services to taxonomists for standard genome sequencing and annotation.</title>
        <authorList>
            <consortium name="The Broad Institute Genomics Platform"/>
            <consortium name="The Broad Institute Genome Sequencing Center for Infectious Disease"/>
            <person name="Wu L."/>
            <person name="Ma J."/>
        </authorList>
    </citation>
    <scope>NUCLEOTIDE SEQUENCE [LARGE SCALE GENOMIC DNA]</scope>
    <source>
        <strain evidence="3">CG52</strain>
    </source>
</reference>
<dbReference type="Pfam" id="PF01243">
    <property type="entry name" value="PNPOx_N"/>
    <property type="match status" value="1"/>
</dbReference>
<dbReference type="EMBL" id="JBHUEQ010000021">
    <property type="protein sequence ID" value="MFD1746106.1"/>
    <property type="molecule type" value="Genomic_DNA"/>
</dbReference>
<dbReference type="InterPro" id="IPR011576">
    <property type="entry name" value="Pyridox_Oxase_N"/>
</dbReference>
<dbReference type="InterPro" id="IPR012349">
    <property type="entry name" value="Split_barrel_FMN-bd"/>
</dbReference>
<evidence type="ECO:0000313" key="3">
    <source>
        <dbReference type="Proteomes" id="UP001597322"/>
    </source>
</evidence>
<dbReference type="EC" id="1.-.-.-" evidence="2"/>
<dbReference type="RefSeq" id="WP_377401083.1">
    <property type="nucleotide sequence ID" value="NZ_JBHUEQ010000021.1"/>
</dbReference>
<dbReference type="Gene3D" id="2.30.110.10">
    <property type="entry name" value="Electron Transport, Fmn-binding Protein, Chain A"/>
    <property type="match status" value="1"/>
</dbReference>
<dbReference type="SUPFAM" id="SSF50475">
    <property type="entry name" value="FMN-binding split barrel"/>
    <property type="match status" value="1"/>
</dbReference>
<comment type="caution">
    <text evidence="2">The sequence shown here is derived from an EMBL/GenBank/DDBJ whole genome shotgun (WGS) entry which is preliminary data.</text>
</comment>
<dbReference type="Proteomes" id="UP001597322">
    <property type="component" value="Unassembled WGS sequence"/>
</dbReference>
<proteinExistence type="predicted"/>
<feature type="domain" description="Pyridoxamine 5'-phosphate oxidase N-terminal" evidence="1">
    <location>
        <begin position="11"/>
        <end position="129"/>
    </location>
</feature>
<keyword evidence="3" id="KW-1185">Reference proteome</keyword>
<organism evidence="2 3">
    <name type="scientific">Rhizobium helianthi</name>
    <dbReference type="NCBI Taxonomy" id="1132695"/>
    <lineage>
        <taxon>Bacteria</taxon>
        <taxon>Pseudomonadati</taxon>
        <taxon>Pseudomonadota</taxon>
        <taxon>Alphaproteobacteria</taxon>
        <taxon>Hyphomicrobiales</taxon>
        <taxon>Rhizobiaceae</taxon>
        <taxon>Rhizobium/Agrobacterium group</taxon>
        <taxon>Rhizobium</taxon>
    </lineage>
</organism>
<sequence>MSSADKRQHLNETVKNEIKNSVLCWLATVDAGGTPNVTPKEIFSYVGNDRIVIADIASSNSVRNIRAQPRVCVSFVDVFRQRGFKIIGTATVIAPEEENFAILGAELLQMAGKDYPIRNVISIEVEKVSRIWAPSYALFPERTEEERMESGYAIYGVRPL</sequence>
<evidence type="ECO:0000313" key="2">
    <source>
        <dbReference type="EMBL" id="MFD1746106.1"/>
    </source>
</evidence>
<protein>
    <submittedName>
        <fullName evidence="2">Pyridoxamine 5'-phosphate oxidase family protein</fullName>
        <ecNumber evidence="2">1.-.-.-</ecNumber>
        <ecNumber evidence="2">1.4.3.5</ecNumber>
    </submittedName>
</protein>
<dbReference type="PANTHER" id="PTHR40660:SF1">
    <property type="entry name" value="5'-PHOSPHATE OXIDASE PUTATIVE DOMAIN-CONTAINING PROTEIN-RELATED"/>
    <property type="match status" value="1"/>
</dbReference>
<dbReference type="EC" id="1.4.3.5" evidence="2"/>
<evidence type="ECO:0000259" key="1">
    <source>
        <dbReference type="Pfam" id="PF01243"/>
    </source>
</evidence>
<gene>
    <name evidence="2" type="ORF">ACFSE1_11595</name>
</gene>
<dbReference type="PANTHER" id="PTHR40660">
    <property type="entry name" value="5'-PHOSPHATE OXIDASE PUTATIVE DOMAIN-CONTAINING PROTEIN-RELATED"/>
    <property type="match status" value="1"/>
</dbReference>
<name>A0ABW4M3X8_9HYPH</name>
<accession>A0ABW4M3X8</accession>
<dbReference type="GO" id="GO:0004733">
    <property type="term" value="F:pyridoxamine phosphate oxidase activity"/>
    <property type="evidence" value="ECO:0007669"/>
    <property type="project" value="UniProtKB-EC"/>
</dbReference>
<keyword evidence="2" id="KW-0560">Oxidoreductase</keyword>